<keyword evidence="1" id="KW-0732">Signal</keyword>
<dbReference type="PROSITE" id="PS51257">
    <property type="entry name" value="PROKAR_LIPOPROTEIN"/>
    <property type="match status" value="1"/>
</dbReference>
<evidence type="ECO:0008006" key="4">
    <source>
        <dbReference type="Google" id="ProtNLM"/>
    </source>
</evidence>
<evidence type="ECO:0000256" key="1">
    <source>
        <dbReference type="SAM" id="SignalP"/>
    </source>
</evidence>
<sequence>MSRSKIVRSAAPQAALVALLSLLTACGGGGGGAADPTPGPVGPVAVQLVVTPSNQQAVAAEAVQIAGEGTSVADLGGSLVTGAQVSGGAALPGPVAIAGVARKMLAMAPRTPALATGVTQTETVACSGGGTVTVTASGSGSANAVPGDALSLSASGCVEDFGGGNARLNGHLTLTITAGSFDSVSSTYPKDVTLRMQASSLSLANVLLDGALDLHLVQSDSVRAAVTMTSPSFSWKVTAVSTPRTLTLKNYSHRVETFSFDGARIQISATVESDNPSLGTALTTYDIGTPEAVVVNPFANGMLLSGSMKVTGKGSALLMTVTGNDTLQLQVDTNGDGTYDTSRSLSRLQL</sequence>
<evidence type="ECO:0000313" key="2">
    <source>
        <dbReference type="EMBL" id="MBL0392078.1"/>
    </source>
</evidence>
<reference evidence="2 3" key="1">
    <citation type="journal article" date="2017" name="Int. J. Syst. Evol. Microbiol.">
        <title>Ramlibacter monticola sp. nov., isolated from forest soil.</title>
        <authorList>
            <person name="Chaudhary D.K."/>
            <person name="Kim J."/>
        </authorList>
    </citation>
    <scope>NUCLEOTIDE SEQUENCE [LARGE SCALE GENOMIC DNA]</scope>
    <source>
        <strain evidence="2 3">KACC 19175</strain>
    </source>
</reference>
<gene>
    <name evidence="2" type="ORF">JJ685_13130</name>
</gene>
<dbReference type="RefSeq" id="WP_201674662.1">
    <property type="nucleotide sequence ID" value="NZ_JAEQNE010000002.1"/>
</dbReference>
<dbReference type="AlphaFoldDB" id="A0A936YZ26"/>
<dbReference type="Proteomes" id="UP000599109">
    <property type="component" value="Unassembled WGS sequence"/>
</dbReference>
<keyword evidence="3" id="KW-1185">Reference proteome</keyword>
<feature type="chain" id="PRO_5036998077" description="Lipoprotein" evidence="1">
    <location>
        <begin position="34"/>
        <end position="350"/>
    </location>
</feature>
<proteinExistence type="predicted"/>
<dbReference type="EMBL" id="JAEQNE010000002">
    <property type="protein sequence ID" value="MBL0392078.1"/>
    <property type="molecule type" value="Genomic_DNA"/>
</dbReference>
<evidence type="ECO:0000313" key="3">
    <source>
        <dbReference type="Proteomes" id="UP000599109"/>
    </source>
</evidence>
<protein>
    <recommendedName>
        <fullName evidence="4">Lipoprotein</fullName>
    </recommendedName>
</protein>
<accession>A0A936YZ26</accession>
<name>A0A936YZ26_9BURK</name>
<comment type="caution">
    <text evidence="2">The sequence shown here is derived from an EMBL/GenBank/DDBJ whole genome shotgun (WGS) entry which is preliminary data.</text>
</comment>
<organism evidence="2 3">
    <name type="scientific">Ramlibacter monticola</name>
    <dbReference type="NCBI Taxonomy" id="1926872"/>
    <lineage>
        <taxon>Bacteria</taxon>
        <taxon>Pseudomonadati</taxon>
        <taxon>Pseudomonadota</taxon>
        <taxon>Betaproteobacteria</taxon>
        <taxon>Burkholderiales</taxon>
        <taxon>Comamonadaceae</taxon>
        <taxon>Ramlibacter</taxon>
    </lineage>
</organism>
<feature type="signal peptide" evidence="1">
    <location>
        <begin position="1"/>
        <end position="33"/>
    </location>
</feature>